<dbReference type="OrthoDB" id="410104at2759"/>
<comment type="cofactor">
    <cofactor evidence="1">
        <name>Mg(2+)</name>
        <dbReference type="ChEBI" id="CHEBI:18420"/>
    </cofactor>
    <text evidence="1">Binds 2 magnesium ions per subunit.</text>
</comment>
<feature type="binding site" evidence="1">
    <location>
        <position position="69"/>
    </location>
    <ligand>
        <name>Mg(2+)</name>
        <dbReference type="ChEBI" id="CHEBI:18420"/>
        <label>1</label>
    </ligand>
</feature>
<sequence>MSKKSLGSASATSSQDAAFGAMLGAFVGDCVGAVLEFNDKNNNPETVDRALTVPGGGVWGVGPGQITDDSELALALASGLSQGEPTEGFPAEHVAQSYGAWLNSHPFDVGNTCRTAFSAATHHDPSSGPLAPIMRKQAQFSKDSQSNGALMRCTPLAVWGARLTDDQLAAAAMEDCRLSHPHVVTQHASAVYLIAVRNLIERPGDVEGAVAAAKGWAAQHACAEVMEWLTDALGTAPGPAANRMIGFVKYGFFYAFRHLHLRTPFRTALRETLLLKGDTDTNAAIVCGMLGALYGASGIPPEMAGPVLGRHGQPDQKGPKRPGWLQPGRLPAVFAQLYGKATGEPVDLHSLAGVPAADAAHEEAALAAEAAEVDAALRV</sequence>
<dbReference type="Proteomes" id="UP000006906">
    <property type="component" value="Chromosome 16"/>
</dbReference>
<dbReference type="Gramene" id="PNW72281">
    <property type="protein sequence ID" value="PNW72281"/>
    <property type="gene ID" value="CHLRE_16g674700v5"/>
</dbReference>
<dbReference type="InParanoid" id="A0A2K3CVH3"/>
<keyword evidence="1" id="KW-0460">Magnesium</keyword>
<protein>
    <recommendedName>
        <fullName evidence="4">ADP-ribosylglycohydrolase</fullName>
    </recommendedName>
</protein>
<dbReference type="AlphaFoldDB" id="A0A2K3CVH3"/>
<feature type="binding site" evidence="1">
    <location>
        <position position="278"/>
    </location>
    <ligand>
        <name>Mg(2+)</name>
        <dbReference type="ChEBI" id="CHEBI:18420"/>
        <label>1</label>
    </ligand>
</feature>
<dbReference type="EMBL" id="CM008977">
    <property type="protein sequence ID" value="PNW72281.1"/>
    <property type="molecule type" value="Genomic_DNA"/>
</dbReference>
<keyword evidence="1" id="KW-0479">Metal-binding</keyword>
<dbReference type="InterPro" id="IPR050792">
    <property type="entry name" value="ADP-ribosylglycohydrolase"/>
</dbReference>
<dbReference type="RefSeq" id="XP_042916124.1">
    <property type="nucleotide sequence ID" value="XM_043071247.1"/>
</dbReference>
<keyword evidence="3" id="KW-1185">Reference proteome</keyword>
<dbReference type="InterPro" id="IPR005502">
    <property type="entry name" value="Ribosyl_crysJ1"/>
</dbReference>
<accession>A0A2K3CVH3</accession>
<dbReference type="Pfam" id="PF03747">
    <property type="entry name" value="ADP_ribosyl_GH"/>
    <property type="match status" value="1"/>
</dbReference>
<evidence type="ECO:0008006" key="4">
    <source>
        <dbReference type="Google" id="ProtNLM"/>
    </source>
</evidence>
<dbReference type="KEGG" id="cre:CHLRE_16g674700v5"/>
<feature type="binding site" evidence="1">
    <location>
        <position position="281"/>
    </location>
    <ligand>
        <name>Mg(2+)</name>
        <dbReference type="ChEBI" id="CHEBI:18420"/>
        <label>1</label>
    </ligand>
</feature>
<dbReference type="PANTHER" id="PTHR16222">
    <property type="entry name" value="ADP-RIBOSYLGLYCOHYDROLASE"/>
    <property type="match status" value="1"/>
</dbReference>
<evidence type="ECO:0000313" key="3">
    <source>
        <dbReference type="Proteomes" id="UP000006906"/>
    </source>
</evidence>
<feature type="binding site" evidence="1">
    <location>
        <position position="280"/>
    </location>
    <ligand>
        <name>Mg(2+)</name>
        <dbReference type="ChEBI" id="CHEBI:18420"/>
        <label>1</label>
    </ligand>
</feature>
<dbReference type="STRING" id="3055.A0A2K3CVH3"/>
<feature type="binding site" evidence="1">
    <location>
        <position position="68"/>
    </location>
    <ligand>
        <name>Mg(2+)</name>
        <dbReference type="ChEBI" id="CHEBI:18420"/>
        <label>1</label>
    </ligand>
</feature>
<reference evidence="2 3" key="1">
    <citation type="journal article" date="2007" name="Science">
        <title>The Chlamydomonas genome reveals the evolution of key animal and plant functions.</title>
        <authorList>
            <person name="Merchant S.S."/>
            <person name="Prochnik S.E."/>
            <person name="Vallon O."/>
            <person name="Harris E.H."/>
            <person name="Karpowicz S.J."/>
            <person name="Witman G.B."/>
            <person name="Terry A."/>
            <person name="Salamov A."/>
            <person name="Fritz-Laylin L.K."/>
            <person name="Marechal-Drouard L."/>
            <person name="Marshall W.F."/>
            <person name="Qu L.H."/>
            <person name="Nelson D.R."/>
            <person name="Sanderfoot A.A."/>
            <person name="Spalding M.H."/>
            <person name="Kapitonov V.V."/>
            <person name="Ren Q."/>
            <person name="Ferris P."/>
            <person name="Lindquist E."/>
            <person name="Shapiro H."/>
            <person name="Lucas S.M."/>
            <person name="Grimwood J."/>
            <person name="Schmutz J."/>
            <person name="Cardol P."/>
            <person name="Cerutti H."/>
            <person name="Chanfreau G."/>
            <person name="Chen C.L."/>
            <person name="Cognat V."/>
            <person name="Croft M.T."/>
            <person name="Dent R."/>
            <person name="Dutcher S."/>
            <person name="Fernandez E."/>
            <person name="Fukuzawa H."/>
            <person name="Gonzalez-Ballester D."/>
            <person name="Gonzalez-Halphen D."/>
            <person name="Hallmann A."/>
            <person name="Hanikenne M."/>
            <person name="Hippler M."/>
            <person name="Inwood W."/>
            <person name="Jabbari K."/>
            <person name="Kalanon M."/>
            <person name="Kuras R."/>
            <person name="Lefebvre P.A."/>
            <person name="Lemaire S.D."/>
            <person name="Lobanov A.V."/>
            <person name="Lohr M."/>
            <person name="Manuell A."/>
            <person name="Meier I."/>
            <person name="Mets L."/>
            <person name="Mittag M."/>
            <person name="Mittelmeier T."/>
            <person name="Moroney J.V."/>
            <person name="Moseley J."/>
            <person name="Napoli C."/>
            <person name="Nedelcu A.M."/>
            <person name="Niyogi K."/>
            <person name="Novoselov S.V."/>
            <person name="Paulsen I.T."/>
            <person name="Pazour G."/>
            <person name="Purton S."/>
            <person name="Ral J.P."/>
            <person name="Riano-Pachon D.M."/>
            <person name="Riekhof W."/>
            <person name="Rymarquis L."/>
            <person name="Schroda M."/>
            <person name="Stern D."/>
            <person name="Umen J."/>
            <person name="Willows R."/>
            <person name="Wilson N."/>
            <person name="Zimmer S.L."/>
            <person name="Allmer J."/>
            <person name="Balk J."/>
            <person name="Bisova K."/>
            <person name="Chen C.J."/>
            <person name="Elias M."/>
            <person name="Gendler K."/>
            <person name="Hauser C."/>
            <person name="Lamb M.R."/>
            <person name="Ledford H."/>
            <person name="Long J.C."/>
            <person name="Minagawa J."/>
            <person name="Page M.D."/>
            <person name="Pan J."/>
            <person name="Pootakham W."/>
            <person name="Roje S."/>
            <person name="Rose A."/>
            <person name="Stahlberg E."/>
            <person name="Terauchi A.M."/>
            <person name="Yang P."/>
            <person name="Ball S."/>
            <person name="Bowler C."/>
            <person name="Dieckmann C.L."/>
            <person name="Gladyshev V.N."/>
            <person name="Green P."/>
            <person name="Jorgensen R."/>
            <person name="Mayfield S."/>
            <person name="Mueller-Roeber B."/>
            <person name="Rajamani S."/>
            <person name="Sayre R.T."/>
            <person name="Brokstein P."/>
            <person name="Dubchak I."/>
            <person name="Goodstein D."/>
            <person name="Hornick L."/>
            <person name="Huang Y.W."/>
            <person name="Jhaveri J."/>
            <person name="Luo Y."/>
            <person name="Martinez D."/>
            <person name="Ngau W.C."/>
            <person name="Otillar B."/>
            <person name="Poliakov A."/>
            <person name="Porter A."/>
            <person name="Szajkowski L."/>
            <person name="Werner G."/>
            <person name="Zhou K."/>
            <person name="Grigoriev I.V."/>
            <person name="Rokhsar D.S."/>
            <person name="Grossman A.R."/>
        </authorList>
    </citation>
    <scope>NUCLEOTIDE SEQUENCE [LARGE SCALE GENOMIC DNA]</scope>
    <source>
        <strain evidence="3">CC-503</strain>
    </source>
</reference>
<gene>
    <name evidence="2" type="ORF">CHLRE_16g674700v5</name>
</gene>
<organism evidence="2 3">
    <name type="scientific">Chlamydomonas reinhardtii</name>
    <name type="common">Chlamydomonas smithii</name>
    <dbReference type="NCBI Taxonomy" id="3055"/>
    <lineage>
        <taxon>Eukaryota</taxon>
        <taxon>Viridiplantae</taxon>
        <taxon>Chlorophyta</taxon>
        <taxon>core chlorophytes</taxon>
        <taxon>Chlorophyceae</taxon>
        <taxon>CS clade</taxon>
        <taxon>Chlamydomonadales</taxon>
        <taxon>Chlamydomonadaceae</taxon>
        <taxon>Chlamydomonas</taxon>
    </lineage>
</organism>
<dbReference type="SUPFAM" id="SSF101478">
    <property type="entry name" value="ADP-ribosylglycohydrolase"/>
    <property type="match status" value="1"/>
</dbReference>
<name>A0A2K3CVH3_CHLRE</name>
<proteinExistence type="predicted"/>
<dbReference type="PANTHER" id="PTHR16222:SF35">
    <property type="entry name" value="ADP-RIBOSYLGLYCOHYDROLASE"/>
    <property type="match status" value="1"/>
</dbReference>
<dbReference type="InterPro" id="IPR036705">
    <property type="entry name" value="Ribosyl_crysJ1_sf"/>
</dbReference>
<dbReference type="GO" id="GO:0046872">
    <property type="term" value="F:metal ion binding"/>
    <property type="evidence" value="ECO:0007669"/>
    <property type="project" value="UniProtKB-KW"/>
</dbReference>
<evidence type="ECO:0000256" key="1">
    <source>
        <dbReference type="PIRSR" id="PIRSR605502-1"/>
    </source>
</evidence>
<dbReference type="GeneID" id="66056666"/>
<feature type="binding site" evidence="1">
    <location>
        <position position="67"/>
    </location>
    <ligand>
        <name>Mg(2+)</name>
        <dbReference type="ChEBI" id="CHEBI:18420"/>
        <label>1</label>
    </ligand>
</feature>
<dbReference type="Gene3D" id="1.10.4080.10">
    <property type="entry name" value="ADP-ribosylation/Crystallin J1"/>
    <property type="match status" value="1"/>
</dbReference>
<evidence type="ECO:0000313" key="2">
    <source>
        <dbReference type="EMBL" id="PNW72281.1"/>
    </source>
</evidence>